<dbReference type="InterPro" id="IPR027467">
    <property type="entry name" value="MopterinOxRdtase_cofactor_BS"/>
</dbReference>
<feature type="non-terminal residue" evidence="6">
    <location>
        <position position="62"/>
    </location>
</feature>
<keyword evidence="4" id="KW-0411">Iron-sulfur</keyword>
<gene>
    <name evidence="6" type="ORF">MNBD_DELTA01-2009</name>
</gene>
<evidence type="ECO:0000256" key="4">
    <source>
        <dbReference type="ARBA" id="ARBA00023014"/>
    </source>
</evidence>
<dbReference type="Gene3D" id="3.40.50.12440">
    <property type="match status" value="1"/>
</dbReference>
<dbReference type="Gene3D" id="4.10.1200.10">
    <property type="entry name" value="nitrate reductase tail"/>
    <property type="match status" value="1"/>
</dbReference>
<proteinExistence type="predicted"/>
<dbReference type="EMBL" id="UOEA01000093">
    <property type="protein sequence ID" value="VAV85653.1"/>
    <property type="molecule type" value="Genomic_DNA"/>
</dbReference>
<dbReference type="InterPro" id="IPR044906">
    <property type="entry name" value="Nitr_red_alph_N_sf"/>
</dbReference>
<dbReference type="PANTHER" id="PTHR43105">
    <property type="entry name" value="RESPIRATORY NITRATE REDUCTASE"/>
    <property type="match status" value="1"/>
</dbReference>
<protein>
    <submittedName>
        <fullName evidence="6">Respiratory nitrate reductase alpha chain</fullName>
        <ecNumber evidence="6">1.7.99.4</ecNumber>
    </submittedName>
</protein>
<dbReference type="AlphaFoldDB" id="A0A3B0RMB5"/>
<dbReference type="GO" id="GO:0016020">
    <property type="term" value="C:membrane"/>
    <property type="evidence" value="ECO:0007669"/>
    <property type="project" value="TreeGrafter"/>
</dbReference>
<evidence type="ECO:0000256" key="1">
    <source>
        <dbReference type="ARBA" id="ARBA00022485"/>
    </source>
</evidence>
<organism evidence="6">
    <name type="scientific">hydrothermal vent metagenome</name>
    <dbReference type="NCBI Taxonomy" id="652676"/>
    <lineage>
        <taxon>unclassified sequences</taxon>
        <taxon>metagenomes</taxon>
        <taxon>ecological metagenomes</taxon>
    </lineage>
</organism>
<evidence type="ECO:0000256" key="3">
    <source>
        <dbReference type="ARBA" id="ARBA00023004"/>
    </source>
</evidence>
<reference evidence="6" key="1">
    <citation type="submission" date="2018-06" db="EMBL/GenBank/DDBJ databases">
        <authorList>
            <person name="Zhirakovskaya E."/>
        </authorList>
    </citation>
    <scope>NUCLEOTIDE SEQUENCE</scope>
</reference>
<dbReference type="PROSITE" id="PS51669">
    <property type="entry name" value="4FE4S_MOW_BIS_MGD"/>
    <property type="match status" value="1"/>
</dbReference>
<dbReference type="InterPro" id="IPR006963">
    <property type="entry name" value="Mopterin_OxRdtase_4Fe-4S_dom"/>
</dbReference>
<evidence type="ECO:0000256" key="2">
    <source>
        <dbReference type="ARBA" id="ARBA00022723"/>
    </source>
</evidence>
<name>A0A3B0RMB5_9ZZZZ</name>
<keyword evidence="6" id="KW-0560">Oxidoreductase</keyword>
<feature type="domain" description="4Fe-4S Mo/W bis-MGD-type" evidence="5">
    <location>
        <begin position="27"/>
        <end position="62"/>
    </location>
</feature>
<dbReference type="PROSITE" id="PS00551">
    <property type="entry name" value="MOLYBDOPTERIN_PROK_1"/>
    <property type="match status" value="1"/>
</dbReference>
<dbReference type="EC" id="1.7.99.4" evidence="6"/>
<dbReference type="GO" id="GO:0051539">
    <property type="term" value="F:4 iron, 4 sulfur cluster binding"/>
    <property type="evidence" value="ECO:0007669"/>
    <property type="project" value="UniProtKB-KW"/>
</dbReference>
<keyword evidence="3" id="KW-0408">Iron</keyword>
<dbReference type="InterPro" id="IPR050123">
    <property type="entry name" value="Prok_molybdopt-oxidoreductase"/>
</dbReference>
<dbReference type="SUPFAM" id="SSF53706">
    <property type="entry name" value="Formate dehydrogenase/DMSO reductase, domains 1-3"/>
    <property type="match status" value="1"/>
</dbReference>
<dbReference type="GO" id="GO:0016491">
    <property type="term" value="F:oxidoreductase activity"/>
    <property type="evidence" value="ECO:0007669"/>
    <property type="project" value="UniProtKB-KW"/>
</dbReference>
<dbReference type="GO" id="GO:0046872">
    <property type="term" value="F:metal ion binding"/>
    <property type="evidence" value="ECO:0007669"/>
    <property type="project" value="UniProtKB-KW"/>
</dbReference>
<keyword evidence="1" id="KW-0004">4Fe-4S</keyword>
<keyword evidence="2" id="KW-0479">Metal-binding</keyword>
<evidence type="ECO:0000313" key="6">
    <source>
        <dbReference type="EMBL" id="VAV85653.1"/>
    </source>
</evidence>
<sequence length="62" mass="7403">MATWIQDIVNPAKRGWEEFYRNRWQYDKTVRSTHGNNCTGGCSWMVYVKDGIITWELQAIDY</sequence>
<accession>A0A3B0RMB5</accession>
<evidence type="ECO:0000259" key="5">
    <source>
        <dbReference type="PROSITE" id="PS51669"/>
    </source>
</evidence>
<dbReference type="PANTHER" id="PTHR43105:SF2">
    <property type="entry name" value="RESPIRATORY NITRATE REDUCTASE 2 ALPHA CHAIN"/>
    <property type="match status" value="1"/>
</dbReference>